<evidence type="ECO:0000313" key="2">
    <source>
        <dbReference type="EMBL" id="CAK9155115.1"/>
    </source>
</evidence>
<reference evidence="2 3" key="1">
    <citation type="submission" date="2024-02" db="EMBL/GenBank/DDBJ databases">
        <authorList>
            <person name="Vignale AGUSTIN F."/>
            <person name="Sosa J E."/>
            <person name="Modenutti C."/>
        </authorList>
    </citation>
    <scope>NUCLEOTIDE SEQUENCE [LARGE SCALE GENOMIC DNA]</scope>
</reference>
<protein>
    <submittedName>
        <fullName evidence="2">Uncharacterized protein</fullName>
    </submittedName>
</protein>
<feature type="compositionally biased region" description="Basic and acidic residues" evidence="1">
    <location>
        <begin position="96"/>
        <end position="137"/>
    </location>
</feature>
<accession>A0ABC8SH09</accession>
<keyword evidence="3" id="KW-1185">Reference proteome</keyword>
<sequence>MSNLLRHMNTGSFVPAVLLGEMESKTNEQSPKTHEHRLTFSRRDRIWICNIHNLPAVSGILFLPVKDLADESDQGQMATQDKAEVSADYAAVQDGENEKGEDKDETDKEKTKDPDKDKGKVKDVARKGENEKEKLKGLEGSNLDTFLQRFPGCVSRDLLIN</sequence>
<dbReference type="Proteomes" id="UP001642360">
    <property type="component" value="Unassembled WGS sequence"/>
</dbReference>
<comment type="caution">
    <text evidence="2">The sequence shown here is derived from an EMBL/GenBank/DDBJ whole genome shotgun (WGS) entry which is preliminary data.</text>
</comment>
<dbReference type="EMBL" id="CAUOFW020002636">
    <property type="protein sequence ID" value="CAK9155115.1"/>
    <property type="molecule type" value="Genomic_DNA"/>
</dbReference>
<organism evidence="2 3">
    <name type="scientific">Ilex paraguariensis</name>
    <name type="common">yerba mate</name>
    <dbReference type="NCBI Taxonomy" id="185542"/>
    <lineage>
        <taxon>Eukaryota</taxon>
        <taxon>Viridiplantae</taxon>
        <taxon>Streptophyta</taxon>
        <taxon>Embryophyta</taxon>
        <taxon>Tracheophyta</taxon>
        <taxon>Spermatophyta</taxon>
        <taxon>Magnoliopsida</taxon>
        <taxon>eudicotyledons</taxon>
        <taxon>Gunneridae</taxon>
        <taxon>Pentapetalae</taxon>
        <taxon>asterids</taxon>
        <taxon>campanulids</taxon>
        <taxon>Aquifoliales</taxon>
        <taxon>Aquifoliaceae</taxon>
        <taxon>Ilex</taxon>
    </lineage>
</organism>
<proteinExistence type="predicted"/>
<gene>
    <name evidence="2" type="ORF">ILEXP_LOCUS23506</name>
</gene>
<feature type="region of interest" description="Disordered" evidence="1">
    <location>
        <begin position="72"/>
        <end position="138"/>
    </location>
</feature>
<name>A0ABC8SH09_9AQUA</name>
<evidence type="ECO:0000313" key="3">
    <source>
        <dbReference type="Proteomes" id="UP001642360"/>
    </source>
</evidence>
<dbReference type="AlphaFoldDB" id="A0ABC8SH09"/>
<evidence type="ECO:0000256" key="1">
    <source>
        <dbReference type="SAM" id="MobiDB-lite"/>
    </source>
</evidence>